<reference evidence="4 5" key="1">
    <citation type="journal article" date="2010" name="J. Bacteriol.">
        <title>Genome sequences of Pelagibaca bermudensis HTCC2601T and Maritimibacter alkaliphilus HTCC2654T, the type strains of two marine Roseobacter genera.</title>
        <authorList>
            <person name="Thrash J.C."/>
            <person name="Cho J.C."/>
            <person name="Ferriera S."/>
            <person name="Johnson J."/>
            <person name="Vergin K.L."/>
            <person name="Giovannoni S.J."/>
        </authorList>
    </citation>
    <scope>NUCLEOTIDE SEQUENCE [LARGE SCALE GENOMIC DNA]</scope>
    <source>
        <strain evidence="4 5">HTCC2654</strain>
    </source>
</reference>
<keyword evidence="1" id="KW-0500">Molybdenum</keyword>
<dbReference type="PANTHER" id="PTHR11908:SF132">
    <property type="entry name" value="ALDEHYDE OXIDASE 1-RELATED"/>
    <property type="match status" value="1"/>
</dbReference>
<dbReference type="InterPro" id="IPR037165">
    <property type="entry name" value="AldOxase/xan_DH_Mopterin-bd_sf"/>
</dbReference>
<dbReference type="Proteomes" id="UP000002931">
    <property type="component" value="Unassembled WGS sequence"/>
</dbReference>
<sequence length="778" mass="83281">MKDTPEKPFKGRLEDRRFLTGKGRYVADITLARQCYMGQVLSTHAHARILSVDTSEAETMPGVIAVLTGADCAADGLGTVPPFFMPSLWGGPEGYATQRKILVDDRVRCVGERIAIVIAETADDARVAAETIMVDYAPLPVVTDARAATEADAPKLWDDNENGNISVSIPMGDKAATEAAFADAEVTIKRRLLSPRIAPFSLEPRVSVGNYDEADDRYTLYTSSQDPHGVRSNIARNVLKIAESRLRVVSPDVGGGFGLKAHMHPEDALVLWASKHVGRPVKWLGTRSECMLTDTQGRGQEIEVEIAATKAGKLTAIRAEAWTNLGAYFWGTATPPLFFAMQLIPNIYDVGAVDLTNHAVFTNLPPMSVYRGAGRPEATYLAERMMDELAAELGMDQAEIRKINAIAPDAMPYTTATGMTYDSGAFADMIDAAARVSDWSGYDARAEESRAKGRVRGRSLISYVEVAGVMNERMEIKFEPDGTVTIVAGTHSHGQGHATVFSEMVADWLSVPVENIRYVQGDTDKVLIGRGTFAARSSMLGGTALLRAKDALIERAKLMAAILLEADKDSLDFADGMFKVRDSNKAIALTEVAKMYYIPAGPANALGLGLTGEGTSAGKPGAAPNYPNGTMVCEVEVDPRTGALTVDRLAALDDVGRILNSTICEGQIHGGIAQGMGQALMEEMVFDEDGQLTSGSLMDYCLPRAEHMPDIASELSEVTCTTNPLGVKGIGESGAIGAPVAIVNAVLDAVRPLGVAHIDMPVTQAKLWSALRDAEAAQ</sequence>
<dbReference type="InterPro" id="IPR000674">
    <property type="entry name" value="Ald_Oxase/Xan_DH_a/b"/>
</dbReference>
<evidence type="ECO:0000313" key="5">
    <source>
        <dbReference type="Proteomes" id="UP000002931"/>
    </source>
</evidence>
<dbReference type="eggNOG" id="COG1529">
    <property type="taxonomic scope" value="Bacteria"/>
</dbReference>
<dbReference type="Pfam" id="PF20256">
    <property type="entry name" value="MoCoBD_2"/>
    <property type="match status" value="1"/>
</dbReference>
<dbReference type="SMART" id="SM01008">
    <property type="entry name" value="Ald_Xan_dh_C"/>
    <property type="match status" value="1"/>
</dbReference>
<dbReference type="EMBL" id="AAMT01000004">
    <property type="protein sequence ID" value="EAQ13606.1"/>
    <property type="molecule type" value="Genomic_DNA"/>
</dbReference>
<dbReference type="Pfam" id="PF02738">
    <property type="entry name" value="MoCoBD_1"/>
    <property type="match status" value="1"/>
</dbReference>
<dbReference type="Pfam" id="PF01315">
    <property type="entry name" value="Ald_Xan_dh_C"/>
    <property type="match status" value="1"/>
</dbReference>
<evidence type="ECO:0000256" key="1">
    <source>
        <dbReference type="ARBA" id="ARBA00022505"/>
    </source>
</evidence>
<dbReference type="GO" id="GO:0005506">
    <property type="term" value="F:iron ion binding"/>
    <property type="evidence" value="ECO:0007669"/>
    <property type="project" value="InterPro"/>
</dbReference>
<dbReference type="SUPFAM" id="SSF56003">
    <property type="entry name" value="Molybdenum cofactor-binding domain"/>
    <property type="match status" value="1"/>
</dbReference>
<evidence type="ECO:0000256" key="2">
    <source>
        <dbReference type="ARBA" id="ARBA00023002"/>
    </source>
</evidence>
<comment type="caution">
    <text evidence="4">The sequence shown here is derived from an EMBL/GenBank/DDBJ whole genome shotgun (WGS) entry which is preliminary data.</text>
</comment>
<dbReference type="InterPro" id="IPR036856">
    <property type="entry name" value="Ald_Oxase/Xan_DH_a/b_sf"/>
</dbReference>
<dbReference type="AlphaFoldDB" id="A3VDL7"/>
<evidence type="ECO:0000259" key="3">
    <source>
        <dbReference type="SMART" id="SM01008"/>
    </source>
</evidence>
<accession>A3VDL7</accession>
<dbReference type="STRING" id="314271.RB2654_02794"/>
<proteinExistence type="predicted"/>
<dbReference type="Gene3D" id="3.90.1170.50">
    <property type="entry name" value="Aldehyde oxidase/xanthine dehydrogenase, a/b hammerhead"/>
    <property type="match status" value="1"/>
</dbReference>
<keyword evidence="2" id="KW-0560">Oxidoreductase</keyword>
<gene>
    <name evidence="4" type="ORF">RB2654_02794</name>
</gene>
<dbReference type="InterPro" id="IPR046867">
    <property type="entry name" value="AldOxase/xan_DH_MoCoBD2"/>
</dbReference>
<feature type="domain" description="Aldehyde oxidase/xanthine dehydrogenase a/b hammerhead" evidence="3">
    <location>
        <begin position="20"/>
        <end position="140"/>
    </location>
</feature>
<dbReference type="SUPFAM" id="SSF54665">
    <property type="entry name" value="CO dehydrogenase molybdoprotein N-domain-like"/>
    <property type="match status" value="1"/>
</dbReference>
<keyword evidence="5" id="KW-1185">Reference proteome</keyword>
<dbReference type="InterPro" id="IPR016208">
    <property type="entry name" value="Ald_Oxase/xanthine_DH-like"/>
</dbReference>
<name>A3VDL7_9RHOB</name>
<dbReference type="GO" id="GO:0016491">
    <property type="term" value="F:oxidoreductase activity"/>
    <property type="evidence" value="ECO:0007669"/>
    <property type="project" value="UniProtKB-KW"/>
</dbReference>
<dbReference type="InterPro" id="IPR008274">
    <property type="entry name" value="AldOxase/xan_DH_MoCoBD1"/>
</dbReference>
<organism evidence="4 5">
    <name type="scientific">Maritimibacter alkaliphilus HTCC2654</name>
    <dbReference type="NCBI Taxonomy" id="314271"/>
    <lineage>
        <taxon>Bacteria</taxon>
        <taxon>Pseudomonadati</taxon>
        <taxon>Pseudomonadota</taxon>
        <taxon>Alphaproteobacteria</taxon>
        <taxon>Rhodobacterales</taxon>
        <taxon>Roseobacteraceae</taxon>
        <taxon>Maritimibacter</taxon>
    </lineage>
</organism>
<dbReference type="Gene3D" id="3.30.365.10">
    <property type="entry name" value="Aldehyde oxidase/xanthine dehydrogenase, molybdopterin binding domain"/>
    <property type="match status" value="4"/>
</dbReference>
<protein>
    <submittedName>
        <fullName evidence="4">Probable oxidoreductase protein</fullName>
    </submittedName>
</protein>
<evidence type="ECO:0000313" key="4">
    <source>
        <dbReference type="EMBL" id="EAQ13606.1"/>
    </source>
</evidence>
<dbReference type="HOGENOM" id="CLU_001681_2_0_5"/>
<dbReference type="PANTHER" id="PTHR11908">
    <property type="entry name" value="XANTHINE DEHYDROGENASE"/>
    <property type="match status" value="1"/>
</dbReference>
<dbReference type="RefSeq" id="WP_008328489.1">
    <property type="nucleotide sequence ID" value="NZ_CH902578.1"/>
</dbReference>
<dbReference type="OrthoDB" id="9758509at2"/>